<feature type="transmembrane region" description="Helical" evidence="17">
    <location>
        <begin position="100"/>
        <end position="118"/>
    </location>
</feature>
<comment type="subcellular location">
    <subcellularLocation>
        <location evidence="2">Endoplasmic reticulum membrane</location>
        <topology evidence="2">Multi-pass membrane protein</topology>
    </subcellularLocation>
    <subcellularLocation>
        <location evidence="1">Microsome membrane</location>
        <topology evidence="1">Multi-pass membrane protein</topology>
    </subcellularLocation>
</comment>
<dbReference type="Proteomes" id="UP000887540">
    <property type="component" value="Unplaced"/>
</dbReference>
<evidence type="ECO:0000256" key="5">
    <source>
        <dbReference type="ARBA" id="ARBA00022692"/>
    </source>
</evidence>
<evidence type="ECO:0000256" key="12">
    <source>
        <dbReference type="ARBA" id="ARBA00023002"/>
    </source>
</evidence>
<evidence type="ECO:0000256" key="6">
    <source>
        <dbReference type="ARBA" id="ARBA00022782"/>
    </source>
</evidence>
<evidence type="ECO:0000256" key="1">
    <source>
        <dbReference type="ARBA" id="ARBA00004154"/>
    </source>
</evidence>
<evidence type="ECO:0000256" key="16">
    <source>
        <dbReference type="ARBA" id="ARBA00049397"/>
    </source>
</evidence>
<dbReference type="PROSITE" id="PS50244">
    <property type="entry name" value="S5A_REDUCTASE"/>
    <property type="match status" value="1"/>
</dbReference>
<evidence type="ECO:0000259" key="18">
    <source>
        <dbReference type="Pfam" id="PF02544"/>
    </source>
</evidence>
<keyword evidence="11 17" id="KW-1133">Transmembrane helix</keyword>
<dbReference type="Gene3D" id="1.20.120.1630">
    <property type="match status" value="1"/>
</dbReference>
<comment type="catalytic activity">
    <reaction evidence="15">
        <text>5alpha-pregnane-3,20-dione + NADP(+) = progesterone + NADPH + H(+)</text>
        <dbReference type="Rhea" id="RHEA:21952"/>
        <dbReference type="ChEBI" id="CHEBI:15378"/>
        <dbReference type="ChEBI" id="CHEBI:17026"/>
        <dbReference type="ChEBI" id="CHEBI:28952"/>
        <dbReference type="ChEBI" id="CHEBI:57783"/>
        <dbReference type="ChEBI" id="CHEBI:58349"/>
        <dbReference type="EC" id="1.3.1.22"/>
    </reaction>
    <physiologicalReaction direction="right-to-left" evidence="15">
        <dbReference type="Rhea" id="RHEA:21954"/>
    </physiologicalReaction>
</comment>
<dbReference type="InterPro" id="IPR001104">
    <property type="entry name" value="3-oxo-5_a-steroid_4-DH_C"/>
</dbReference>
<evidence type="ECO:0000313" key="20">
    <source>
        <dbReference type="WBParaSite" id="ACRNAN_scaffold5674.g22028.t1"/>
    </source>
</evidence>
<accession>A0A914E5W5</accession>
<feature type="domain" description="3-oxo-5-alpha-steroid 4-dehydrogenase C-terminal" evidence="18">
    <location>
        <begin position="95"/>
        <end position="244"/>
    </location>
</feature>
<keyword evidence="7" id="KW-0256">Endoplasmic reticulum</keyword>
<dbReference type="FunFam" id="1.20.120.1630:FF:000002">
    <property type="entry name" value="Steroid 5 alpha-reductase 1"/>
    <property type="match status" value="1"/>
</dbReference>
<dbReference type="PANTHER" id="PTHR10556:SF57">
    <property type="entry name" value="3-OXO-5-ALPHA-STEROID 4-DEHYDROGENASE 1"/>
    <property type="match status" value="1"/>
</dbReference>
<evidence type="ECO:0000256" key="10">
    <source>
        <dbReference type="ARBA" id="ARBA00022928"/>
    </source>
</evidence>
<evidence type="ECO:0000256" key="14">
    <source>
        <dbReference type="ARBA" id="ARBA00023136"/>
    </source>
</evidence>
<evidence type="ECO:0000313" key="19">
    <source>
        <dbReference type="Proteomes" id="UP000887540"/>
    </source>
</evidence>
<name>A0A914E5W5_9BILA</name>
<organism evidence="19 20">
    <name type="scientific">Acrobeloides nanus</name>
    <dbReference type="NCBI Taxonomy" id="290746"/>
    <lineage>
        <taxon>Eukaryota</taxon>
        <taxon>Metazoa</taxon>
        <taxon>Ecdysozoa</taxon>
        <taxon>Nematoda</taxon>
        <taxon>Chromadorea</taxon>
        <taxon>Rhabditida</taxon>
        <taxon>Tylenchina</taxon>
        <taxon>Cephalobomorpha</taxon>
        <taxon>Cephaloboidea</taxon>
        <taxon>Cephalobidae</taxon>
        <taxon>Acrobeloides</taxon>
    </lineage>
</organism>
<keyword evidence="6" id="KW-0221">Differentiation</keyword>
<dbReference type="PANTHER" id="PTHR10556">
    <property type="entry name" value="3-OXO-5-ALPHA-STEROID 4-DEHYDROGENASE"/>
    <property type="match status" value="1"/>
</dbReference>
<keyword evidence="10" id="KW-0726">Sexual differentiation</keyword>
<dbReference type="EC" id="1.3.1.22" evidence="4"/>
<dbReference type="GO" id="GO:0030154">
    <property type="term" value="P:cell differentiation"/>
    <property type="evidence" value="ECO:0007669"/>
    <property type="project" value="UniProtKB-KW"/>
</dbReference>
<protein>
    <recommendedName>
        <fullName evidence="4">3-oxo-5alpha-steroid 4-dehydrogenase (NADP(+))</fullName>
        <ecNumber evidence="4">1.3.1.22</ecNumber>
    </recommendedName>
</protein>
<evidence type="ECO:0000256" key="3">
    <source>
        <dbReference type="ARBA" id="ARBA00007742"/>
    </source>
</evidence>
<keyword evidence="14 17" id="KW-0472">Membrane</keyword>
<evidence type="ECO:0000256" key="13">
    <source>
        <dbReference type="ARBA" id="ARBA00023098"/>
    </source>
</evidence>
<keyword evidence="8" id="KW-0492">Microsome</keyword>
<dbReference type="GO" id="GO:0005789">
    <property type="term" value="C:endoplasmic reticulum membrane"/>
    <property type="evidence" value="ECO:0007669"/>
    <property type="project" value="UniProtKB-SubCell"/>
</dbReference>
<evidence type="ECO:0000256" key="2">
    <source>
        <dbReference type="ARBA" id="ARBA00004477"/>
    </source>
</evidence>
<evidence type="ECO:0000256" key="8">
    <source>
        <dbReference type="ARBA" id="ARBA00022848"/>
    </source>
</evidence>
<reference evidence="20" key="1">
    <citation type="submission" date="2022-11" db="UniProtKB">
        <authorList>
            <consortium name="WormBaseParasite"/>
        </authorList>
    </citation>
    <scope>IDENTIFICATION</scope>
</reference>
<evidence type="ECO:0000256" key="15">
    <source>
        <dbReference type="ARBA" id="ARBA00048292"/>
    </source>
</evidence>
<keyword evidence="13" id="KW-0443">Lipid metabolism</keyword>
<keyword evidence="19" id="KW-1185">Reference proteome</keyword>
<keyword evidence="12" id="KW-0560">Oxidoreductase</keyword>
<comment type="catalytic activity">
    <reaction evidence="16">
        <text>17beta-hydroxy-5alpha-androstan-3-one + NADP(+) = testosterone + NADPH + H(+)</text>
        <dbReference type="Rhea" id="RHEA:50820"/>
        <dbReference type="ChEBI" id="CHEBI:15378"/>
        <dbReference type="ChEBI" id="CHEBI:16330"/>
        <dbReference type="ChEBI" id="CHEBI:17347"/>
        <dbReference type="ChEBI" id="CHEBI:57783"/>
        <dbReference type="ChEBI" id="CHEBI:58349"/>
        <dbReference type="EC" id="1.3.1.22"/>
    </reaction>
    <physiologicalReaction direction="right-to-left" evidence="16">
        <dbReference type="Rhea" id="RHEA:50822"/>
    </physiologicalReaction>
</comment>
<feature type="transmembrane region" description="Helical" evidence="17">
    <location>
        <begin position="31"/>
        <end position="56"/>
    </location>
</feature>
<sequence>MIVVTLFIGYGLVFKGKRIDYGRYAPDPKSIFNIIVPGNIAATIITIPSFLIPIYAIWSRGFNVPLVNLSIVLMFVGHYFQRTFIYGLNVRGGKPLPLEMAIGVFAMIAFDGYLQSYYHLFESVQYPRGHMFSLTSILGLALFFWGMYVNVQSDTILRNLRKPGETGYKIPRGGMFEYVSGANFFGEIVEWLGFALYAQSLPALAVAIGSASNIGPRAWSHHQDYLQKFKDYPKNRKALIPFVL</sequence>
<comment type="similarity">
    <text evidence="3">Belongs to the steroid 5-alpha reductase family.</text>
</comment>
<dbReference type="GO" id="GO:0047751">
    <property type="term" value="F:3-oxo-5-alpha-steroid 4-dehydrogenase (NADP+) activity"/>
    <property type="evidence" value="ECO:0007669"/>
    <property type="project" value="UniProtKB-EC"/>
</dbReference>
<evidence type="ECO:0000256" key="17">
    <source>
        <dbReference type="SAM" id="Phobius"/>
    </source>
</evidence>
<proteinExistence type="inferred from homology"/>
<evidence type="ECO:0000256" key="4">
    <source>
        <dbReference type="ARBA" id="ARBA00012049"/>
    </source>
</evidence>
<dbReference type="GO" id="GO:0006702">
    <property type="term" value="P:androgen biosynthetic process"/>
    <property type="evidence" value="ECO:0007669"/>
    <property type="project" value="UniProtKB-ARBA"/>
</dbReference>
<dbReference type="InterPro" id="IPR039357">
    <property type="entry name" value="SRD5A/TECR"/>
</dbReference>
<feature type="transmembrane region" description="Helical" evidence="17">
    <location>
        <begin position="130"/>
        <end position="151"/>
    </location>
</feature>
<evidence type="ECO:0000256" key="11">
    <source>
        <dbReference type="ARBA" id="ARBA00022989"/>
    </source>
</evidence>
<keyword evidence="9" id="KW-0521">NADP</keyword>
<dbReference type="AlphaFoldDB" id="A0A914E5W5"/>
<evidence type="ECO:0000256" key="7">
    <source>
        <dbReference type="ARBA" id="ARBA00022824"/>
    </source>
</evidence>
<evidence type="ECO:0000256" key="9">
    <source>
        <dbReference type="ARBA" id="ARBA00022857"/>
    </source>
</evidence>
<dbReference type="WBParaSite" id="ACRNAN_scaffold5674.g22028.t1">
    <property type="protein sequence ID" value="ACRNAN_scaffold5674.g22028.t1"/>
    <property type="gene ID" value="ACRNAN_scaffold5674.g22028"/>
</dbReference>
<feature type="transmembrane region" description="Helical" evidence="17">
    <location>
        <begin position="62"/>
        <end position="80"/>
    </location>
</feature>
<dbReference type="Pfam" id="PF02544">
    <property type="entry name" value="Steroid_dh"/>
    <property type="match status" value="1"/>
</dbReference>
<dbReference type="GO" id="GO:0007548">
    <property type="term" value="P:sex differentiation"/>
    <property type="evidence" value="ECO:0007669"/>
    <property type="project" value="UniProtKB-KW"/>
</dbReference>
<keyword evidence="5 17" id="KW-0812">Transmembrane</keyword>